<dbReference type="PANTHER" id="PTHR22916">
    <property type="entry name" value="GLYCOSYLTRANSFERASE"/>
    <property type="match status" value="1"/>
</dbReference>
<sequence length="88" mass="10022">MAKLYPLISVIVLNYNHAPYLEKRIGSVLDQTFQDFELILLDDCSTDSNVIINECKKYDKDSQVFLSKSNSGSPFGLWEYGITKARVN</sequence>
<proteinExistence type="predicted"/>
<evidence type="ECO:0000313" key="3">
    <source>
        <dbReference type="Proteomes" id="UP000183658"/>
    </source>
</evidence>
<evidence type="ECO:0000313" key="2">
    <source>
        <dbReference type="EMBL" id="SER65646.1"/>
    </source>
</evidence>
<dbReference type="AlphaFoldDB" id="A0A1H9QYV4"/>
<organism evidence="2 3">
    <name type="scientific">Flavobacterium frigoris</name>
    <dbReference type="NCBI Taxonomy" id="229204"/>
    <lineage>
        <taxon>Bacteria</taxon>
        <taxon>Pseudomonadati</taxon>
        <taxon>Bacteroidota</taxon>
        <taxon>Flavobacteriia</taxon>
        <taxon>Flavobacteriales</taxon>
        <taxon>Flavobacteriaceae</taxon>
        <taxon>Flavobacterium</taxon>
    </lineage>
</organism>
<accession>A0A1H9QYV4</accession>
<dbReference type="PANTHER" id="PTHR22916:SF3">
    <property type="entry name" value="UDP-GLCNAC:BETAGAL BETA-1,3-N-ACETYLGLUCOSAMINYLTRANSFERASE-LIKE PROTEIN 1"/>
    <property type="match status" value="1"/>
</dbReference>
<protein>
    <submittedName>
        <fullName evidence="2">Glycosyl transferase family 2</fullName>
    </submittedName>
</protein>
<dbReference type="EMBL" id="FOFZ01000018">
    <property type="protein sequence ID" value="SER65646.1"/>
    <property type="molecule type" value="Genomic_DNA"/>
</dbReference>
<dbReference type="Pfam" id="PF00535">
    <property type="entry name" value="Glycos_transf_2"/>
    <property type="match status" value="1"/>
</dbReference>
<keyword evidence="3" id="KW-1185">Reference proteome</keyword>
<dbReference type="InterPro" id="IPR001173">
    <property type="entry name" value="Glyco_trans_2-like"/>
</dbReference>
<dbReference type="CDD" id="cd00761">
    <property type="entry name" value="Glyco_tranf_GTA_type"/>
    <property type="match status" value="1"/>
</dbReference>
<evidence type="ECO:0000259" key="1">
    <source>
        <dbReference type="Pfam" id="PF00535"/>
    </source>
</evidence>
<dbReference type="SUPFAM" id="SSF53448">
    <property type="entry name" value="Nucleotide-diphospho-sugar transferases"/>
    <property type="match status" value="1"/>
</dbReference>
<name>A0A1H9QYV4_FLAFI</name>
<dbReference type="Proteomes" id="UP000183658">
    <property type="component" value="Unassembled WGS sequence"/>
</dbReference>
<feature type="domain" description="Glycosyltransferase 2-like" evidence="1">
    <location>
        <begin position="9"/>
        <end position="72"/>
    </location>
</feature>
<dbReference type="GO" id="GO:0016758">
    <property type="term" value="F:hexosyltransferase activity"/>
    <property type="evidence" value="ECO:0007669"/>
    <property type="project" value="UniProtKB-ARBA"/>
</dbReference>
<dbReference type="OrthoDB" id="9815829at2"/>
<dbReference type="Gene3D" id="3.90.550.10">
    <property type="entry name" value="Spore Coat Polysaccharide Biosynthesis Protein SpsA, Chain A"/>
    <property type="match status" value="1"/>
</dbReference>
<reference evidence="3" key="1">
    <citation type="submission" date="2016-10" db="EMBL/GenBank/DDBJ databases">
        <authorList>
            <person name="Varghese N."/>
            <person name="Submissions S."/>
        </authorList>
    </citation>
    <scope>NUCLEOTIDE SEQUENCE [LARGE SCALE GENOMIC DNA]</scope>
    <source>
        <strain evidence="3">DSM 15719</strain>
    </source>
</reference>
<dbReference type="RefSeq" id="WP_074724526.1">
    <property type="nucleotide sequence ID" value="NZ_CBCRVS010000006.1"/>
</dbReference>
<keyword evidence="2" id="KW-0808">Transferase</keyword>
<gene>
    <name evidence="2" type="ORF">SAMN05444355_11845</name>
</gene>
<dbReference type="InterPro" id="IPR029044">
    <property type="entry name" value="Nucleotide-diphossugar_trans"/>
</dbReference>